<evidence type="ECO:0000313" key="4">
    <source>
        <dbReference type="Proteomes" id="UP000716446"/>
    </source>
</evidence>
<proteinExistence type="predicted"/>
<evidence type="ECO:0008006" key="5">
    <source>
        <dbReference type="Google" id="ProtNLM"/>
    </source>
</evidence>
<sequence>MRIAPCIPLGGLGELEERGKHDKSPQADASHHVQQPLKGDLRKLMKQYALPVLAPRSTNIDFEDGLEVTQHALTVLENFNAALATNNAEALENCFFTEQAFWKDQLALTWHLRTFISPSKITSALLEVQQQRDLTRLFEIRGEADFVQVGPNLSFITCEFSFQTASPAATCSGRIWLLPIETPDSESDIQGLTWKIWMLSTKLDHLDGYAEDQALLRAPKKSKAESSIFETDVFIVGGGNAAAALAARLKALGVSSLMADRNAHVGDSWALRYESLKFHVPTSFCELPYMDYSSELRESVLKKDDLVAHLKRFVQSFGLDVVNSVTITNTTTSGDGRWEIAFQTPEGTYTAIARHLVQATGIGSQVPHAPSIPEQQAYNGIAIHSSQYKNADKLKEQGAKSVCVVGSANTAFDVLEDCYNAGLQVTMIVRSPQYLVPLGYVCNPLGLGAYNFGVEAADRLFMMMPTIVDSQLAKGLFAQLASQEPDRYSALRNVGFPVIDSTDPEASLAHNLIERGGGHYVDTGATELLAEGKVGFRAGVEPQAYTKFGLHLSDDTTLDADAVIWCTGFADKDACETVADIMKIPLPVDATWGVDEEGEIRGMWKRHSKVDNYWVMGGFTQQHRWHSNTLAQQIKASLEGVLPPPYLGGSPNPTDNI</sequence>
<organism evidence="3 4">
    <name type="scientific">Aureobasidium vineae</name>
    <dbReference type="NCBI Taxonomy" id="2773715"/>
    <lineage>
        <taxon>Eukaryota</taxon>
        <taxon>Fungi</taxon>
        <taxon>Dikarya</taxon>
        <taxon>Ascomycota</taxon>
        <taxon>Pezizomycotina</taxon>
        <taxon>Dothideomycetes</taxon>
        <taxon>Dothideomycetidae</taxon>
        <taxon>Dothideales</taxon>
        <taxon>Saccotheciaceae</taxon>
        <taxon>Aureobasidium</taxon>
    </lineage>
</organism>
<feature type="region of interest" description="Disordered" evidence="2">
    <location>
        <begin position="1"/>
        <end position="33"/>
    </location>
</feature>
<dbReference type="GO" id="GO:0004497">
    <property type="term" value="F:monooxygenase activity"/>
    <property type="evidence" value="ECO:0007669"/>
    <property type="project" value="TreeGrafter"/>
</dbReference>
<dbReference type="EMBL" id="CAIJEN010000002">
    <property type="protein sequence ID" value="CAD0083617.1"/>
    <property type="molecule type" value="Genomic_DNA"/>
</dbReference>
<dbReference type="Gene3D" id="3.50.50.60">
    <property type="entry name" value="FAD/NAD(P)-binding domain"/>
    <property type="match status" value="2"/>
</dbReference>
<comment type="caution">
    <text evidence="3">The sequence shown here is derived from an EMBL/GenBank/DDBJ whole genome shotgun (WGS) entry which is preliminary data.</text>
</comment>
<keyword evidence="4" id="KW-1185">Reference proteome</keyword>
<protein>
    <recommendedName>
        <fullName evidence="5">FAD/NAD(P)-binding domain-containing protein</fullName>
    </recommendedName>
</protein>
<evidence type="ECO:0000313" key="3">
    <source>
        <dbReference type="EMBL" id="CAD0083617.1"/>
    </source>
</evidence>
<dbReference type="GO" id="GO:0050660">
    <property type="term" value="F:flavin adenine dinucleotide binding"/>
    <property type="evidence" value="ECO:0007669"/>
    <property type="project" value="TreeGrafter"/>
</dbReference>
<dbReference type="Proteomes" id="UP000716446">
    <property type="component" value="Unassembled WGS sequence"/>
</dbReference>
<accession>A0A9N8JEK0</accession>
<dbReference type="PANTHER" id="PTHR43539">
    <property type="entry name" value="FLAVIN-BINDING MONOOXYGENASE-LIKE PROTEIN (AFU_ORTHOLOGUE AFUA_4G09220)"/>
    <property type="match status" value="1"/>
</dbReference>
<dbReference type="Pfam" id="PF13738">
    <property type="entry name" value="Pyr_redox_3"/>
    <property type="match status" value="1"/>
</dbReference>
<dbReference type="AlphaFoldDB" id="A0A9N8JEK0"/>
<dbReference type="SUPFAM" id="SSF51905">
    <property type="entry name" value="FAD/NAD(P)-binding domain"/>
    <property type="match status" value="1"/>
</dbReference>
<dbReference type="InterPro" id="IPR050982">
    <property type="entry name" value="Auxin_biosynth/cation_transpt"/>
</dbReference>
<name>A0A9N8JEK0_9PEZI</name>
<dbReference type="PANTHER" id="PTHR43539:SF68">
    <property type="entry name" value="FLAVIN-BINDING MONOOXYGENASE-LIKE PROTEIN (AFU_ORTHOLOGUE AFUA_4G09220)"/>
    <property type="match status" value="1"/>
</dbReference>
<gene>
    <name evidence="3" type="ORF">AWRI4619_LOCUS2184</name>
</gene>
<dbReference type="InterPro" id="IPR036188">
    <property type="entry name" value="FAD/NAD-bd_sf"/>
</dbReference>
<evidence type="ECO:0000256" key="2">
    <source>
        <dbReference type="SAM" id="MobiDB-lite"/>
    </source>
</evidence>
<reference evidence="3" key="1">
    <citation type="submission" date="2020-06" db="EMBL/GenBank/DDBJ databases">
        <authorList>
            <person name="Onetto C."/>
        </authorList>
    </citation>
    <scope>NUCLEOTIDE SEQUENCE</scope>
</reference>
<evidence type="ECO:0000256" key="1">
    <source>
        <dbReference type="ARBA" id="ARBA00023002"/>
    </source>
</evidence>
<feature type="compositionally biased region" description="Basic and acidic residues" evidence="2">
    <location>
        <begin position="15"/>
        <end position="31"/>
    </location>
</feature>
<keyword evidence="1" id="KW-0560">Oxidoreductase</keyword>